<feature type="coiled-coil region" evidence="7">
    <location>
        <begin position="547"/>
        <end position="578"/>
    </location>
</feature>
<evidence type="ECO:0000256" key="3">
    <source>
        <dbReference type="ARBA" id="ARBA00022832"/>
    </source>
</evidence>
<dbReference type="EMBL" id="ACLJ02000003">
    <property type="protein sequence ID" value="EFK53477.1"/>
    <property type="molecule type" value="Genomic_DNA"/>
</dbReference>
<dbReference type="InterPro" id="IPR042099">
    <property type="entry name" value="ANL_N_sf"/>
</dbReference>
<sequence>MTMTSPETKIYSTPAGFELAPDDNCLTLAVKTIEKRPSAPIFSRPSGHDWEEVSGKEFIAQFRAVAKGLVANGVEQGDRVVLMADSSYEWALMDFAIMAAGAVSVPVYPSSSASQVQWIVEDSGAKIVVCDTEANRALYNNLVLREDGTAPLVDSPTQLKRSLAFATGGVGLLVEDGRGIGDDVIDERIANISHDDLMSIVYTSGTTGRPKGCLLTHLVWASQAMALLHNPIGSGLAAKPGTRYVTILPLAHVLARAVHLAATIGGAHQTHWSDTRTIPMALQRFEPYMILAVPRVYEKVRDGAYNKAADSSPIAARLFLQAEKAAIAYSKAMDTPEGPSKLQEAKHKVFDKLVYKKLRDAVGGKAVITISGGSAISAQLLHFFRGLGLTIYEGYGLTETAAAATVNNPEHIRIGTVGQPNNGYSVKINEDGEICFKGDGVIKGYWNNQKATDEAIIDGWFVTGDLGEIDEDGYVKITGRKKDLIVTAGGKNVSPGPMEDILRSHPLISQALVVGDGKPFVGVLVTLDDQEVARWKKEHSIPEDMEIGELVRKSAELRAEVQDAVNEVNRSVSQAEQIKKFRILDQDLTEESGEMTATMKIKRNVVFERYKKQIDRLYR</sequence>
<dbReference type="HOGENOM" id="CLU_000022_45_5_11"/>
<keyword evidence="7" id="KW-0175">Coiled coil</keyword>
<reference evidence="9" key="1">
    <citation type="submission" date="2010-06" db="EMBL/GenBank/DDBJ databases">
        <authorList>
            <person name="Muzny D."/>
            <person name="Qin X."/>
            <person name="Buhay C."/>
            <person name="Dugan-Rocha S."/>
            <person name="Ding Y."/>
            <person name="Chen G."/>
            <person name="Hawes A."/>
            <person name="Holder M."/>
            <person name="Jhangiani S."/>
            <person name="Johnson A."/>
            <person name="Khan Z."/>
            <person name="Li Z."/>
            <person name="Liu W."/>
            <person name="Liu X."/>
            <person name="Perez L."/>
            <person name="Shen H."/>
            <person name="Wang Q."/>
            <person name="Watt J."/>
            <person name="Xi L."/>
            <person name="Xin Y."/>
            <person name="Zhou J."/>
            <person name="Deng J."/>
            <person name="Jiang H."/>
            <person name="Liu Y."/>
            <person name="Qu J."/>
            <person name="Song X.-Z."/>
            <person name="Zhang L."/>
            <person name="Villasana D."/>
            <person name="Johnson A."/>
            <person name="Liu J."/>
            <person name="Liyanage D."/>
            <person name="Lorensuhewa L."/>
            <person name="Robinson T."/>
            <person name="Song A."/>
            <person name="Song B.-B."/>
            <person name="Dinh H."/>
            <person name="Thornton R."/>
            <person name="Coyle M."/>
            <person name="Francisco L."/>
            <person name="Jackson L."/>
            <person name="Javaid M."/>
            <person name="Korchina V."/>
            <person name="Kovar C."/>
            <person name="Mata R."/>
            <person name="Mathew T."/>
            <person name="Ngo R."/>
            <person name="Nguyen L."/>
            <person name="Nguyen N."/>
            <person name="Okwuonu G."/>
            <person name="Ongeri F."/>
            <person name="Pham C."/>
            <person name="Simmons D."/>
            <person name="Wilczek-Boney K."/>
            <person name="Hale W."/>
            <person name="Jakkamsetti A."/>
            <person name="Pham P."/>
            <person name="Ruth R."/>
            <person name="San Lucas F."/>
            <person name="Warren J."/>
            <person name="Zhang J."/>
            <person name="Zhao Z."/>
            <person name="Zhou C."/>
            <person name="Zhu D."/>
            <person name="Lee S."/>
            <person name="Bess C."/>
            <person name="Blankenburg K."/>
            <person name="Forbes L."/>
            <person name="Fu Q."/>
            <person name="Gubbala S."/>
            <person name="Hirani K."/>
            <person name="Jayaseelan J.C."/>
            <person name="Lara F."/>
            <person name="Munidasa M."/>
            <person name="Palculict T."/>
            <person name="Patil S."/>
            <person name="Pu L.-L."/>
            <person name="Saada N."/>
            <person name="Tang L."/>
            <person name="Weissenberger G."/>
            <person name="Zhu Y."/>
            <person name="Hemphill L."/>
            <person name="Shang Y."/>
            <person name="Youmans B."/>
            <person name="Ayvaz T."/>
            <person name="Ross M."/>
            <person name="Santibanez J."/>
            <person name="Aqrawi P."/>
            <person name="Gross S."/>
            <person name="Joshi V."/>
            <person name="Fowler G."/>
            <person name="Nazareth L."/>
            <person name="Reid J."/>
            <person name="Worley K."/>
            <person name="Petrosino J."/>
            <person name="Highlander S."/>
            <person name="Gibbs R."/>
        </authorList>
    </citation>
    <scope>NUCLEOTIDE SEQUENCE [LARGE SCALE GENOMIC DNA]</scope>
    <source>
        <strain evidence="9">ATCC 33030</strain>
    </source>
</reference>
<dbReference type="CDD" id="cd05907">
    <property type="entry name" value="VL_LC_FACS_like"/>
    <property type="match status" value="1"/>
</dbReference>
<dbReference type="PANTHER" id="PTHR43272:SF32">
    <property type="entry name" value="AMP-DEPENDENT SYNTHETASE_LIGASE DOMAIN-CONTAINING PROTEIN"/>
    <property type="match status" value="1"/>
</dbReference>
<evidence type="ECO:0000256" key="6">
    <source>
        <dbReference type="ARBA" id="ARBA00032875"/>
    </source>
</evidence>
<evidence type="ECO:0000256" key="5">
    <source>
        <dbReference type="ARBA" id="ARBA00024484"/>
    </source>
</evidence>
<evidence type="ECO:0000313" key="10">
    <source>
        <dbReference type="Proteomes" id="UP000004208"/>
    </source>
</evidence>
<evidence type="ECO:0000313" key="9">
    <source>
        <dbReference type="EMBL" id="EFK53477.1"/>
    </source>
</evidence>
<dbReference type="SUPFAM" id="SSF56801">
    <property type="entry name" value="Acetyl-CoA synthetase-like"/>
    <property type="match status" value="1"/>
</dbReference>
<dbReference type="GO" id="GO:0016020">
    <property type="term" value="C:membrane"/>
    <property type="evidence" value="ECO:0007669"/>
    <property type="project" value="TreeGrafter"/>
</dbReference>
<dbReference type="PANTHER" id="PTHR43272">
    <property type="entry name" value="LONG-CHAIN-FATTY-ACID--COA LIGASE"/>
    <property type="match status" value="1"/>
</dbReference>
<dbReference type="InterPro" id="IPR045851">
    <property type="entry name" value="AMP-bd_C_sf"/>
</dbReference>
<dbReference type="Pfam" id="PF00501">
    <property type="entry name" value="AMP-binding"/>
    <property type="match status" value="1"/>
</dbReference>
<proteinExistence type="inferred from homology"/>
<dbReference type="GO" id="GO:0004467">
    <property type="term" value="F:long-chain fatty acid-CoA ligase activity"/>
    <property type="evidence" value="ECO:0007669"/>
    <property type="project" value="UniProtKB-EC"/>
</dbReference>
<dbReference type="Pfam" id="PF23562">
    <property type="entry name" value="AMP-binding_C_3"/>
    <property type="match status" value="1"/>
</dbReference>
<keyword evidence="3" id="KW-0276">Fatty acid metabolism</keyword>
<comment type="caution">
    <text evidence="9">The sequence shown here is derived from an EMBL/GenBank/DDBJ whole genome shotgun (WGS) entry which is preliminary data.</text>
</comment>
<gene>
    <name evidence="9" type="ORF">HMPREF0291_11134</name>
</gene>
<dbReference type="Gene3D" id="3.30.300.30">
    <property type="match status" value="1"/>
</dbReference>
<evidence type="ECO:0000259" key="8">
    <source>
        <dbReference type="Pfam" id="PF00501"/>
    </source>
</evidence>
<accession>D7WE02</accession>
<comment type="similarity">
    <text evidence="1">Belongs to the ATP-dependent AMP-binding enzyme family.</text>
</comment>
<dbReference type="Proteomes" id="UP000004208">
    <property type="component" value="Unassembled WGS sequence"/>
</dbReference>
<dbReference type="eggNOG" id="COG1022">
    <property type="taxonomic scope" value="Bacteria"/>
</dbReference>
<dbReference type="InterPro" id="IPR020845">
    <property type="entry name" value="AMP-binding_CS"/>
</dbReference>
<comment type="catalytic activity">
    <reaction evidence="5">
        <text>a long-chain fatty acid + ATP + CoA = a long-chain fatty acyl-CoA + AMP + diphosphate</text>
        <dbReference type="Rhea" id="RHEA:15421"/>
        <dbReference type="ChEBI" id="CHEBI:30616"/>
        <dbReference type="ChEBI" id="CHEBI:33019"/>
        <dbReference type="ChEBI" id="CHEBI:57287"/>
        <dbReference type="ChEBI" id="CHEBI:57560"/>
        <dbReference type="ChEBI" id="CHEBI:83139"/>
        <dbReference type="ChEBI" id="CHEBI:456215"/>
        <dbReference type="EC" id="6.2.1.3"/>
    </reaction>
    <physiologicalReaction direction="left-to-right" evidence="5">
        <dbReference type="Rhea" id="RHEA:15422"/>
    </physiologicalReaction>
</comment>
<feature type="domain" description="AMP-dependent synthetase/ligase" evidence="8">
    <location>
        <begin position="33"/>
        <end position="446"/>
    </location>
</feature>
<dbReference type="AlphaFoldDB" id="D7WE02"/>
<dbReference type="Gene3D" id="3.40.50.12780">
    <property type="entry name" value="N-terminal domain of ligase-like"/>
    <property type="match status" value="1"/>
</dbReference>
<dbReference type="PROSITE" id="PS00455">
    <property type="entry name" value="AMP_BINDING"/>
    <property type="match status" value="1"/>
</dbReference>
<keyword evidence="10" id="KW-1185">Reference proteome</keyword>
<evidence type="ECO:0000256" key="4">
    <source>
        <dbReference type="ARBA" id="ARBA00023098"/>
    </source>
</evidence>
<keyword evidence="4" id="KW-0443">Lipid metabolism</keyword>
<keyword evidence="2" id="KW-0436">Ligase</keyword>
<organism evidence="9 10">
    <name type="scientific">Corynebacterium genitalium ATCC 33030</name>
    <dbReference type="NCBI Taxonomy" id="585529"/>
    <lineage>
        <taxon>Bacteria</taxon>
        <taxon>Bacillati</taxon>
        <taxon>Actinomycetota</taxon>
        <taxon>Actinomycetes</taxon>
        <taxon>Mycobacteriales</taxon>
        <taxon>Corynebacteriaceae</taxon>
        <taxon>Corynebacterium</taxon>
    </lineage>
</organism>
<evidence type="ECO:0000256" key="7">
    <source>
        <dbReference type="SAM" id="Coils"/>
    </source>
</evidence>
<dbReference type="InterPro" id="IPR000873">
    <property type="entry name" value="AMP-dep_synth/lig_dom"/>
</dbReference>
<evidence type="ECO:0000256" key="1">
    <source>
        <dbReference type="ARBA" id="ARBA00006432"/>
    </source>
</evidence>
<protein>
    <recommendedName>
        <fullName evidence="6">Acyl-CoA synthetase</fullName>
    </recommendedName>
</protein>
<evidence type="ECO:0000256" key="2">
    <source>
        <dbReference type="ARBA" id="ARBA00022598"/>
    </source>
</evidence>
<dbReference type="STRING" id="585529.HMPREF0291_11134"/>
<name>D7WE02_9CORY</name>